<name>A0A088SKD7_LEIPA</name>
<keyword evidence="1" id="KW-0479">Metal-binding</keyword>
<accession>A0A088SKD7</accession>
<gene>
    <name evidence="7" type="ORF">LPMP_351450</name>
</gene>
<feature type="domain" description="RanBP2-type" evidence="6">
    <location>
        <begin position="277"/>
        <end position="309"/>
    </location>
</feature>
<dbReference type="InterPro" id="IPR036443">
    <property type="entry name" value="Znf_RanBP2_sf"/>
</dbReference>
<evidence type="ECO:0000313" key="7">
    <source>
        <dbReference type="EMBL" id="AIO02282.1"/>
    </source>
</evidence>
<proteinExistence type="predicted"/>
<dbReference type="Pfam" id="PF00641">
    <property type="entry name" value="Zn_ribbon_RanBP"/>
    <property type="match status" value="3"/>
</dbReference>
<dbReference type="AlphaFoldDB" id="A0A088SKD7"/>
<evidence type="ECO:0000313" key="8">
    <source>
        <dbReference type="Proteomes" id="UP000063063"/>
    </source>
</evidence>
<feature type="domain" description="RanBP2-type" evidence="6">
    <location>
        <begin position="68"/>
        <end position="102"/>
    </location>
</feature>
<dbReference type="SUPFAM" id="SSF90209">
    <property type="entry name" value="Ran binding protein zinc finger-like"/>
    <property type="match status" value="4"/>
</dbReference>
<dbReference type="EMBL" id="CP009404">
    <property type="protein sequence ID" value="AIO02282.1"/>
    <property type="molecule type" value="Genomic_DNA"/>
</dbReference>
<organism evidence="7 8">
    <name type="scientific">Leishmania panamensis</name>
    <dbReference type="NCBI Taxonomy" id="5679"/>
    <lineage>
        <taxon>Eukaryota</taxon>
        <taxon>Discoba</taxon>
        <taxon>Euglenozoa</taxon>
        <taxon>Kinetoplastea</taxon>
        <taxon>Metakinetoplastina</taxon>
        <taxon>Trypanosomatida</taxon>
        <taxon>Trypanosomatidae</taxon>
        <taxon>Leishmaniinae</taxon>
        <taxon>Leishmania</taxon>
        <taxon>Leishmania guyanensis species complex</taxon>
    </lineage>
</organism>
<dbReference type="GO" id="GO:0003729">
    <property type="term" value="F:mRNA binding"/>
    <property type="evidence" value="ECO:0007669"/>
    <property type="project" value="TreeGrafter"/>
</dbReference>
<dbReference type="SMART" id="SM00547">
    <property type="entry name" value="ZnF_RBZ"/>
    <property type="match status" value="7"/>
</dbReference>
<sequence length="561" mass="62082">MRSVLSTMKRWLLLATPLSSPLSPSRGGGLAASWSSSHFFQGFGAVCALTNSTRAYTTLTRLLRQSWKSRNLRPWMCAKESCRVVNAETRKECESCGAEKPQLLGWKCVGCTTINYAGVRKCRKCEEASDKSKGFWMCAVCHENNRVDEIEDNSRCGFCGYNMAPHSVAEDEILRRAQEKAVMQQQQQEHYDSISYKDADEQFTNPLEGAGALDPSLRATHSGREAPIPGRVLKLPAVGPFVPGDVPETRHSRLHQRRKVNPALQTVLDGANLPEGPPGFDWMCRNSSCGQINPGDEESCLKCGTHITPAEWECPLCAALNHLARSRCFHCRSRIPVCWTCRACQGTTSIYDKVCRGCGIDRPAAEPRTVREVERNGGGHAGGYVPQGNRARGEWYCSTCSSLNYSRRTECFQCSSPRPSSPAQAVTDSFSATGWGEMDGTGTAAIATAVQHNNWICVYCQTSNFRTRRDCWKCGRATERADEWSSKGLTPQYEHEGFQEGSGARSAEGNMNTSWRTSGDWMCAKCYSKNFRSRLECFRCGARKLAVSASRGCGARKPVKL</sequence>
<dbReference type="GeneID" id="22579174"/>
<dbReference type="PROSITE" id="PS50199">
    <property type="entry name" value="ZF_RANBP2_2"/>
    <property type="match status" value="5"/>
</dbReference>
<feature type="chain" id="PRO_5001839465" evidence="5">
    <location>
        <begin position="28"/>
        <end position="561"/>
    </location>
</feature>
<keyword evidence="2 4" id="KW-0863">Zinc-finger</keyword>
<dbReference type="RefSeq" id="XP_010703082.1">
    <property type="nucleotide sequence ID" value="XM_010704780.1"/>
</dbReference>
<dbReference type="OrthoDB" id="448399at2759"/>
<dbReference type="VEuPathDB" id="TriTrypDB:LPAL13_350020300"/>
<feature type="domain" description="RanBP2-type" evidence="6">
    <location>
        <begin position="308"/>
        <end position="337"/>
    </location>
</feature>
<dbReference type="PROSITE" id="PS01358">
    <property type="entry name" value="ZF_RANBP2_1"/>
    <property type="match status" value="6"/>
</dbReference>
<protein>
    <submittedName>
        <fullName evidence="7">Ran GDP binding protein, putative</fullName>
    </submittedName>
</protein>
<keyword evidence="8" id="KW-1185">Reference proteome</keyword>
<dbReference type="eggNOG" id="KOG4198">
    <property type="taxonomic scope" value="Eukaryota"/>
</dbReference>
<dbReference type="PANTHER" id="PTHR23111:SF100">
    <property type="entry name" value="RANBP2-TYPE DOMAIN-CONTAINING PROTEIN"/>
    <property type="match status" value="1"/>
</dbReference>
<reference evidence="7 8" key="1">
    <citation type="journal article" date="2015" name="Sci. Rep.">
        <title>The genome of Leishmania panamensis: insights into genomics of the L. (Viannia) subgenus.</title>
        <authorList>
            <person name="Llanes A."/>
            <person name="Restrepo C.M."/>
            <person name="Vecchio G.D."/>
            <person name="Anguizola F.J."/>
            <person name="Lleonart R."/>
        </authorList>
    </citation>
    <scope>NUCLEOTIDE SEQUENCE [LARGE SCALE GENOMIC DNA]</scope>
    <source>
        <strain evidence="7 8">MHOM/PA/94/PSC-1</strain>
    </source>
</reference>
<feature type="signal peptide" evidence="5">
    <location>
        <begin position="1"/>
        <end position="27"/>
    </location>
</feature>
<dbReference type="GO" id="GO:0008270">
    <property type="term" value="F:zinc ion binding"/>
    <property type="evidence" value="ECO:0007669"/>
    <property type="project" value="UniProtKB-KW"/>
</dbReference>
<evidence type="ECO:0000256" key="5">
    <source>
        <dbReference type="SAM" id="SignalP"/>
    </source>
</evidence>
<evidence type="ECO:0000256" key="2">
    <source>
        <dbReference type="ARBA" id="ARBA00022771"/>
    </source>
</evidence>
<dbReference type="PANTHER" id="PTHR23111">
    <property type="entry name" value="ZINC FINGER PROTEIN"/>
    <property type="match status" value="1"/>
</dbReference>
<dbReference type="InterPro" id="IPR001876">
    <property type="entry name" value="Znf_RanBP2"/>
</dbReference>
<dbReference type="Proteomes" id="UP000063063">
    <property type="component" value="Chromosome 35"/>
</dbReference>
<keyword evidence="3" id="KW-0862">Zinc</keyword>
<dbReference type="VEuPathDB" id="TriTrypDB:LPMP_351450"/>
<evidence type="ECO:0000256" key="4">
    <source>
        <dbReference type="PROSITE-ProRule" id="PRU00322"/>
    </source>
</evidence>
<evidence type="ECO:0000259" key="6">
    <source>
        <dbReference type="PROSITE" id="PS50199"/>
    </source>
</evidence>
<evidence type="ECO:0000256" key="1">
    <source>
        <dbReference type="ARBA" id="ARBA00022723"/>
    </source>
</evidence>
<feature type="domain" description="RanBP2-type" evidence="6">
    <location>
        <begin position="517"/>
        <end position="546"/>
    </location>
</feature>
<dbReference type="Gene3D" id="4.10.1060.10">
    <property type="entry name" value="Zinc finger, RanBP2-type"/>
    <property type="match status" value="3"/>
</dbReference>
<keyword evidence="5" id="KW-0732">Signal</keyword>
<feature type="domain" description="RanBP2-type" evidence="6">
    <location>
        <begin position="391"/>
        <end position="420"/>
    </location>
</feature>
<dbReference type="KEGG" id="lpan:LPMP_351450"/>
<evidence type="ECO:0000256" key="3">
    <source>
        <dbReference type="ARBA" id="ARBA00022833"/>
    </source>
</evidence>